<accession>A0A9J5WQZ2</accession>
<dbReference type="PANTHER" id="PTHR34427">
    <property type="entry name" value="DUF4283 DOMAIN PROTEIN"/>
    <property type="match status" value="1"/>
</dbReference>
<evidence type="ECO:0000313" key="1">
    <source>
        <dbReference type="EMBL" id="KAG5577639.1"/>
    </source>
</evidence>
<evidence type="ECO:0000313" key="2">
    <source>
        <dbReference type="Proteomes" id="UP000824120"/>
    </source>
</evidence>
<protein>
    <submittedName>
        <fullName evidence="1">Uncharacterized protein</fullName>
    </submittedName>
</protein>
<comment type="caution">
    <text evidence="1">The sequence shown here is derived from an EMBL/GenBank/DDBJ whole genome shotgun (WGS) entry which is preliminary data.</text>
</comment>
<dbReference type="PANTHER" id="PTHR34427:SF15">
    <property type="entry name" value="DUF4283 DOMAIN-CONTAINING PROTEIN"/>
    <property type="match status" value="1"/>
</dbReference>
<name>A0A9J5WQZ2_SOLCO</name>
<gene>
    <name evidence="1" type="ORF">H5410_057773</name>
</gene>
<proteinExistence type="predicted"/>
<dbReference type="Proteomes" id="UP000824120">
    <property type="component" value="Chromosome 11"/>
</dbReference>
<dbReference type="AlphaFoldDB" id="A0A9J5WQZ2"/>
<dbReference type="EMBL" id="JACXVP010000011">
    <property type="protein sequence ID" value="KAG5577639.1"/>
    <property type="molecule type" value="Genomic_DNA"/>
</dbReference>
<keyword evidence="2" id="KW-1185">Reference proteome</keyword>
<reference evidence="1 2" key="1">
    <citation type="submission" date="2020-09" db="EMBL/GenBank/DDBJ databases">
        <title>De no assembly of potato wild relative species, Solanum commersonii.</title>
        <authorList>
            <person name="Cho K."/>
        </authorList>
    </citation>
    <scope>NUCLEOTIDE SEQUENCE [LARGE SCALE GENOMIC DNA]</scope>
    <source>
        <strain evidence="1">LZ3.2</strain>
        <tissue evidence="1">Leaf</tissue>
    </source>
</reference>
<organism evidence="1 2">
    <name type="scientific">Solanum commersonii</name>
    <name type="common">Commerson's wild potato</name>
    <name type="synonym">Commerson's nightshade</name>
    <dbReference type="NCBI Taxonomy" id="4109"/>
    <lineage>
        <taxon>Eukaryota</taxon>
        <taxon>Viridiplantae</taxon>
        <taxon>Streptophyta</taxon>
        <taxon>Embryophyta</taxon>
        <taxon>Tracheophyta</taxon>
        <taxon>Spermatophyta</taxon>
        <taxon>Magnoliopsida</taxon>
        <taxon>eudicotyledons</taxon>
        <taxon>Gunneridae</taxon>
        <taxon>Pentapetalae</taxon>
        <taxon>asterids</taxon>
        <taxon>lamiids</taxon>
        <taxon>Solanales</taxon>
        <taxon>Solanaceae</taxon>
        <taxon>Solanoideae</taxon>
        <taxon>Solaneae</taxon>
        <taxon>Solanum</taxon>
    </lineage>
</organism>
<sequence length="233" mass="26090">MFKKIGDQCGGFIETEEETSLKNHLHWARIKVVERGFIYTIPVWCEIPVTVRRGEMEKENQGHYLAGNEGGHPYFELMTAEIKDGHVGTSKEGFILSGGGAHDLKGKGKSNDLMGHSRRKNKLGPFLDPLISEKAQIYDDPAQSLDLVNIEVQAFTKAGTLDKISQWRKSIEGKEILQISEDQGVTTSVKDMEVCRTAREVELNQGAQGEGYNIIEEEVTPLGIQFQKRTTLR</sequence>
<dbReference type="OrthoDB" id="1751950at2759"/>